<dbReference type="AlphaFoldDB" id="A0A0T5NVZ8"/>
<dbReference type="EMBL" id="LAXJ01000007">
    <property type="protein sequence ID" value="KRS13111.1"/>
    <property type="molecule type" value="Genomic_DNA"/>
</dbReference>
<sequence>MKILAFSDLHMARARAAELVAASAEADLVIGAGDFCNHRAGLDEAMEMLSGITAPIIAVPGNAESAEELRAAALPNMTVLHGEATTWDDLTVFGLGYGVPTTPFGSWSCDLDEDAAAALLSHCEMADILVLHSPPKGVADLTSNDLSVGSTAIRDAIARIQPQLAVCGHIHDSWGKTGMIGATRVVNLGPRPNWFDITPGS</sequence>
<comment type="similarity">
    <text evidence="1">Belongs to the metallophosphoesterase superfamily. YfcE family.</text>
</comment>
<dbReference type="Proteomes" id="UP000051295">
    <property type="component" value="Unassembled WGS sequence"/>
</dbReference>
<dbReference type="PANTHER" id="PTHR12905">
    <property type="entry name" value="METALLOPHOSPHOESTERASE"/>
    <property type="match status" value="1"/>
</dbReference>
<dbReference type="InterPro" id="IPR051693">
    <property type="entry name" value="UPF0046_metallophosphoest"/>
</dbReference>
<evidence type="ECO:0000313" key="3">
    <source>
        <dbReference type="EMBL" id="KRS13111.1"/>
    </source>
</evidence>
<dbReference type="RefSeq" id="WP_057792123.1">
    <property type="nucleotide sequence ID" value="NZ_LAXJ01000007.1"/>
</dbReference>
<reference evidence="3 4" key="1">
    <citation type="submission" date="2015-04" db="EMBL/GenBank/DDBJ databases">
        <title>The draft genome sequence of Roseovarius sp.R12b.</title>
        <authorList>
            <person name="Li G."/>
            <person name="Lai Q."/>
            <person name="Shao Z."/>
            <person name="Yan P."/>
        </authorList>
    </citation>
    <scope>NUCLEOTIDE SEQUENCE [LARGE SCALE GENOMIC DNA]</scope>
    <source>
        <strain evidence="3 4">R12B</strain>
    </source>
</reference>
<organism evidence="3 4">
    <name type="scientific">Roseovarius atlanticus</name>
    <dbReference type="NCBI Taxonomy" id="1641875"/>
    <lineage>
        <taxon>Bacteria</taxon>
        <taxon>Pseudomonadati</taxon>
        <taxon>Pseudomonadota</taxon>
        <taxon>Alphaproteobacteria</taxon>
        <taxon>Rhodobacterales</taxon>
        <taxon>Roseobacteraceae</taxon>
        <taxon>Roseovarius</taxon>
    </lineage>
</organism>
<protein>
    <submittedName>
        <fullName evidence="3">Serine/threonine protein phosphatase</fullName>
    </submittedName>
</protein>
<dbReference type="Gene3D" id="3.60.21.10">
    <property type="match status" value="1"/>
</dbReference>
<dbReference type="PANTHER" id="PTHR12905:SF0">
    <property type="entry name" value="CALCINEURIN-LIKE PHOSPHOESTERASE DOMAIN-CONTAINING PROTEIN"/>
    <property type="match status" value="1"/>
</dbReference>
<keyword evidence="4" id="KW-1185">Reference proteome</keyword>
<evidence type="ECO:0000256" key="1">
    <source>
        <dbReference type="ARBA" id="ARBA00008950"/>
    </source>
</evidence>
<dbReference type="InterPro" id="IPR029052">
    <property type="entry name" value="Metallo-depent_PP-like"/>
</dbReference>
<dbReference type="PATRIC" id="fig|1641875.4.peg.4026"/>
<dbReference type="InterPro" id="IPR024654">
    <property type="entry name" value="Calcineurin-like_PHP_lpxH"/>
</dbReference>
<dbReference type="SUPFAM" id="SSF56300">
    <property type="entry name" value="Metallo-dependent phosphatases"/>
    <property type="match status" value="1"/>
</dbReference>
<feature type="domain" description="Calcineurin-like phosphoesterase" evidence="2">
    <location>
        <begin position="1"/>
        <end position="190"/>
    </location>
</feature>
<proteinExistence type="inferred from homology"/>
<accession>A0A0T5NVZ8</accession>
<dbReference type="STRING" id="1641875.XM53_08130"/>
<name>A0A0T5NVZ8_9RHOB</name>
<evidence type="ECO:0000313" key="4">
    <source>
        <dbReference type="Proteomes" id="UP000051295"/>
    </source>
</evidence>
<dbReference type="Pfam" id="PF12850">
    <property type="entry name" value="Metallophos_2"/>
    <property type="match status" value="1"/>
</dbReference>
<gene>
    <name evidence="3" type="ORF">XM53_08130</name>
</gene>
<comment type="caution">
    <text evidence="3">The sequence shown here is derived from an EMBL/GenBank/DDBJ whole genome shotgun (WGS) entry which is preliminary data.</text>
</comment>
<evidence type="ECO:0000259" key="2">
    <source>
        <dbReference type="Pfam" id="PF12850"/>
    </source>
</evidence>
<dbReference type="OrthoDB" id="332939at2"/>